<dbReference type="EMBL" id="KQ978701">
    <property type="protein sequence ID" value="KYN29138.1"/>
    <property type="molecule type" value="Genomic_DNA"/>
</dbReference>
<keyword evidence="3" id="KW-1185">Reference proteome</keyword>
<gene>
    <name evidence="2" type="ORF">ALC57_01427</name>
</gene>
<evidence type="ECO:0000313" key="2">
    <source>
        <dbReference type="EMBL" id="KYN29138.1"/>
    </source>
</evidence>
<name>A0A151JQJ1_9HYME</name>
<evidence type="ECO:0000313" key="3">
    <source>
        <dbReference type="Proteomes" id="UP000078492"/>
    </source>
</evidence>
<accession>A0A151JQJ1</accession>
<organism evidence="2 3">
    <name type="scientific">Trachymyrmex cornetzi</name>
    <dbReference type="NCBI Taxonomy" id="471704"/>
    <lineage>
        <taxon>Eukaryota</taxon>
        <taxon>Metazoa</taxon>
        <taxon>Ecdysozoa</taxon>
        <taxon>Arthropoda</taxon>
        <taxon>Hexapoda</taxon>
        <taxon>Insecta</taxon>
        <taxon>Pterygota</taxon>
        <taxon>Neoptera</taxon>
        <taxon>Endopterygota</taxon>
        <taxon>Hymenoptera</taxon>
        <taxon>Apocrita</taxon>
        <taxon>Aculeata</taxon>
        <taxon>Formicoidea</taxon>
        <taxon>Formicidae</taxon>
        <taxon>Myrmicinae</taxon>
        <taxon>Trachymyrmex</taxon>
    </lineage>
</organism>
<feature type="region of interest" description="Disordered" evidence="1">
    <location>
        <begin position="51"/>
        <end position="90"/>
    </location>
</feature>
<sequence length="90" mass="10035">MIPYSEAKRLITMAVIGVEENDDNKALIYCIRLFSVNRKLRLRTLRHGSSERLPTSKIGRAKGVPSPTFARSAKSTAEEEGRTEILGMPC</sequence>
<dbReference type="Proteomes" id="UP000078492">
    <property type="component" value="Unassembled WGS sequence"/>
</dbReference>
<reference evidence="2 3" key="1">
    <citation type="submission" date="2015-09" db="EMBL/GenBank/DDBJ databases">
        <title>Trachymyrmex cornetzi WGS genome.</title>
        <authorList>
            <person name="Nygaard S."/>
            <person name="Hu H."/>
            <person name="Boomsma J."/>
            <person name="Zhang G."/>
        </authorList>
    </citation>
    <scope>NUCLEOTIDE SEQUENCE [LARGE SCALE GENOMIC DNA]</scope>
    <source>
        <strain evidence="2">Tcor2-1</strain>
        <tissue evidence="2">Whole body</tissue>
    </source>
</reference>
<proteinExistence type="predicted"/>
<protein>
    <submittedName>
        <fullName evidence="2">Uncharacterized protein</fullName>
    </submittedName>
</protein>
<dbReference type="AlphaFoldDB" id="A0A151JQJ1"/>
<evidence type="ECO:0000256" key="1">
    <source>
        <dbReference type="SAM" id="MobiDB-lite"/>
    </source>
</evidence>